<feature type="chain" id="PRO_5047053020" description="Lipoprotein" evidence="1">
    <location>
        <begin position="19"/>
        <end position="266"/>
    </location>
</feature>
<sequence>MRKQLFLFAMLPILWSCAEEVSKDINTDLTQEAEQFYSFSEAISEGAFLANITYAEYARMTPAQLSGCPSITHSLDSRIVTLDYSSSGDCAQENANERTGKIILDFTQSGEASAAWSLSYEDYSYNGNKIEGKREFRGLSVAENQEKFEQLRFEMANQATFMVNGEFSYTVSRSNLKLSALSARGKASGTNPAGRDFSLVTSEAKNQLFPCYGQGWNLPVSGKESWIVSRGGSSDLEYQVTFNNTDTCNPNVTALLPDGRSLQLNP</sequence>
<name>A0ABS3C670_9BACT</name>
<keyword evidence="1" id="KW-0732">Signal</keyword>
<reference evidence="2 3" key="1">
    <citation type="submission" date="2021-03" db="EMBL/GenBank/DDBJ databases">
        <title>novel species isolated from a fishpond in China.</title>
        <authorList>
            <person name="Lu H."/>
            <person name="Cai Z."/>
        </authorList>
    </citation>
    <scope>NUCLEOTIDE SEQUENCE [LARGE SCALE GENOMIC DNA]</scope>
    <source>
        <strain evidence="2 3">H41</strain>
    </source>
</reference>
<accession>A0ABS3C670</accession>
<keyword evidence="3" id="KW-1185">Reference proteome</keyword>
<dbReference type="EMBL" id="JAFKCT010000004">
    <property type="protein sequence ID" value="MBN7811645.1"/>
    <property type="molecule type" value="Genomic_DNA"/>
</dbReference>
<dbReference type="Proteomes" id="UP000664317">
    <property type="component" value="Unassembled WGS sequence"/>
</dbReference>
<comment type="caution">
    <text evidence="2">The sequence shown here is derived from an EMBL/GenBank/DDBJ whole genome shotgun (WGS) entry which is preliminary data.</text>
</comment>
<protein>
    <recommendedName>
        <fullName evidence="4">Lipoprotein</fullName>
    </recommendedName>
</protein>
<gene>
    <name evidence="2" type="ORF">J0A68_11830</name>
</gene>
<feature type="signal peptide" evidence="1">
    <location>
        <begin position="1"/>
        <end position="18"/>
    </location>
</feature>
<evidence type="ECO:0000313" key="3">
    <source>
        <dbReference type="Proteomes" id="UP000664317"/>
    </source>
</evidence>
<organism evidence="2 3">
    <name type="scientific">Algoriphagus oliviformis</name>
    <dbReference type="NCBI Taxonomy" id="2811231"/>
    <lineage>
        <taxon>Bacteria</taxon>
        <taxon>Pseudomonadati</taxon>
        <taxon>Bacteroidota</taxon>
        <taxon>Cytophagia</taxon>
        <taxon>Cytophagales</taxon>
        <taxon>Cyclobacteriaceae</taxon>
        <taxon>Algoriphagus</taxon>
    </lineage>
</organism>
<evidence type="ECO:0000256" key="1">
    <source>
        <dbReference type="SAM" id="SignalP"/>
    </source>
</evidence>
<proteinExistence type="predicted"/>
<dbReference type="RefSeq" id="WP_206578420.1">
    <property type="nucleotide sequence ID" value="NZ_JAFKCT010000004.1"/>
</dbReference>
<evidence type="ECO:0008006" key="4">
    <source>
        <dbReference type="Google" id="ProtNLM"/>
    </source>
</evidence>
<evidence type="ECO:0000313" key="2">
    <source>
        <dbReference type="EMBL" id="MBN7811645.1"/>
    </source>
</evidence>